<gene>
    <name evidence="18" type="ORF">ENJ12_10590</name>
</gene>
<keyword evidence="13" id="KW-0175">Coiled coil</keyword>
<evidence type="ECO:0000256" key="3">
    <source>
        <dbReference type="ARBA" id="ARBA00012438"/>
    </source>
</evidence>
<protein>
    <recommendedName>
        <fullName evidence="11">Sensory/regulatory protein RpfC</fullName>
        <ecNumber evidence="3">2.7.13.3</ecNumber>
    </recommendedName>
</protein>
<evidence type="ECO:0000256" key="12">
    <source>
        <dbReference type="PROSITE-ProRule" id="PRU00169"/>
    </source>
</evidence>
<dbReference type="PROSITE" id="PS50109">
    <property type="entry name" value="HIS_KIN"/>
    <property type="match status" value="1"/>
</dbReference>
<dbReference type="PRINTS" id="PR00344">
    <property type="entry name" value="BCTRLSENSOR"/>
</dbReference>
<reference evidence="18" key="1">
    <citation type="journal article" date="2020" name="mSystems">
        <title>Genome- and Community-Level Interaction Insights into Carbon Utilization and Element Cycling Functions of Hydrothermarchaeota in Hydrothermal Sediment.</title>
        <authorList>
            <person name="Zhou Z."/>
            <person name="Liu Y."/>
            <person name="Xu W."/>
            <person name="Pan J."/>
            <person name="Luo Z.H."/>
            <person name="Li M."/>
        </authorList>
    </citation>
    <scope>NUCLEOTIDE SEQUENCE [LARGE SCALE GENOMIC DNA]</scope>
    <source>
        <strain evidence="18">HyVt-458</strain>
    </source>
</reference>
<dbReference type="PANTHER" id="PTHR45339">
    <property type="entry name" value="HYBRID SIGNAL TRANSDUCTION HISTIDINE KINASE J"/>
    <property type="match status" value="1"/>
</dbReference>
<keyword evidence="14" id="KW-0812">Transmembrane</keyword>
<dbReference type="InterPro" id="IPR033417">
    <property type="entry name" value="CHASE8"/>
</dbReference>
<dbReference type="PROSITE" id="PS50885">
    <property type="entry name" value="HAMP"/>
    <property type="match status" value="1"/>
</dbReference>
<dbReference type="Pfam" id="PF02518">
    <property type="entry name" value="HATPase_c"/>
    <property type="match status" value="1"/>
</dbReference>
<dbReference type="InterPro" id="IPR004358">
    <property type="entry name" value="Sig_transdc_His_kin-like_C"/>
</dbReference>
<evidence type="ECO:0000256" key="6">
    <source>
        <dbReference type="ARBA" id="ARBA00022741"/>
    </source>
</evidence>
<dbReference type="SMART" id="SM00387">
    <property type="entry name" value="HATPase_c"/>
    <property type="match status" value="1"/>
</dbReference>
<dbReference type="InterPro" id="IPR036890">
    <property type="entry name" value="HATPase_C_sf"/>
</dbReference>
<evidence type="ECO:0000256" key="13">
    <source>
        <dbReference type="SAM" id="Coils"/>
    </source>
</evidence>
<dbReference type="Proteomes" id="UP000886339">
    <property type="component" value="Unassembled WGS sequence"/>
</dbReference>
<evidence type="ECO:0000256" key="7">
    <source>
        <dbReference type="ARBA" id="ARBA00022777"/>
    </source>
</evidence>
<dbReference type="InterPro" id="IPR011006">
    <property type="entry name" value="CheY-like_superfamily"/>
</dbReference>
<dbReference type="Pfam" id="PF17152">
    <property type="entry name" value="CHASE8"/>
    <property type="match status" value="1"/>
</dbReference>
<feature type="coiled-coil region" evidence="13">
    <location>
        <begin position="242"/>
        <end position="287"/>
    </location>
</feature>
<feature type="domain" description="Response regulatory" evidence="16">
    <location>
        <begin position="527"/>
        <end position="602"/>
    </location>
</feature>
<keyword evidence="8" id="KW-0067">ATP-binding</keyword>
<feature type="domain" description="HAMP" evidence="17">
    <location>
        <begin position="194"/>
        <end position="247"/>
    </location>
</feature>
<evidence type="ECO:0000256" key="11">
    <source>
        <dbReference type="ARBA" id="ARBA00068150"/>
    </source>
</evidence>
<dbReference type="SUPFAM" id="SSF158472">
    <property type="entry name" value="HAMP domain-like"/>
    <property type="match status" value="1"/>
</dbReference>
<dbReference type="InterPro" id="IPR003661">
    <property type="entry name" value="HisK_dim/P_dom"/>
</dbReference>
<evidence type="ECO:0000256" key="8">
    <source>
        <dbReference type="ARBA" id="ARBA00022840"/>
    </source>
</evidence>
<evidence type="ECO:0000259" key="17">
    <source>
        <dbReference type="PROSITE" id="PS50885"/>
    </source>
</evidence>
<comment type="subcellular location">
    <subcellularLocation>
        <location evidence="2">Membrane</location>
    </subcellularLocation>
</comment>
<feature type="modified residue" description="4-aspartylphosphate" evidence="12">
    <location>
        <position position="581"/>
    </location>
</feature>
<keyword evidence="5" id="KW-0808">Transferase</keyword>
<dbReference type="InterPro" id="IPR001789">
    <property type="entry name" value="Sig_transdc_resp-reg_receiver"/>
</dbReference>
<keyword evidence="14" id="KW-0472">Membrane</keyword>
<dbReference type="GO" id="GO:0005524">
    <property type="term" value="F:ATP binding"/>
    <property type="evidence" value="ECO:0007669"/>
    <property type="project" value="UniProtKB-KW"/>
</dbReference>
<evidence type="ECO:0000256" key="14">
    <source>
        <dbReference type="SAM" id="Phobius"/>
    </source>
</evidence>
<dbReference type="FunFam" id="3.30.565.10:FF:000010">
    <property type="entry name" value="Sensor histidine kinase RcsC"/>
    <property type="match status" value="1"/>
</dbReference>
<keyword evidence="14" id="KW-1133">Transmembrane helix</keyword>
<dbReference type="Gene3D" id="6.10.340.10">
    <property type="match status" value="1"/>
</dbReference>
<evidence type="ECO:0000256" key="9">
    <source>
        <dbReference type="ARBA" id="ARBA00023012"/>
    </source>
</evidence>
<evidence type="ECO:0000256" key="4">
    <source>
        <dbReference type="ARBA" id="ARBA00022553"/>
    </source>
</evidence>
<dbReference type="Gene3D" id="1.10.287.130">
    <property type="match status" value="1"/>
</dbReference>
<comment type="caution">
    <text evidence="18">The sequence shown here is derived from an EMBL/GenBank/DDBJ whole genome shotgun (WGS) entry which is preliminary data.</text>
</comment>
<dbReference type="CDD" id="cd06225">
    <property type="entry name" value="HAMP"/>
    <property type="match status" value="1"/>
</dbReference>
<dbReference type="Gene3D" id="3.30.565.10">
    <property type="entry name" value="Histidine kinase-like ATPase, C-terminal domain"/>
    <property type="match status" value="1"/>
</dbReference>
<keyword evidence="7" id="KW-0418">Kinase</keyword>
<evidence type="ECO:0000256" key="10">
    <source>
        <dbReference type="ARBA" id="ARBA00064003"/>
    </source>
</evidence>
<dbReference type="InterPro" id="IPR003594">
    <property type="entry name" value="HATPase_dom"/>
</dbReference>
<organism evidence="18">
    <name type="scientific">Thiolapillus brandeum</name>
    <dbReference type="NCBI Taxonomy" id="1076588"/>
    <lineage>
        <taxon>Bacteria</taxon>
        <taxon>Pseudomonadati</taxon>
        <taxon>Pseudomonadota</taxon>
        <taxon>Gammaproteobacteria</taxon>
        <taxon>Chromatiales</taxon>
        <taxon>Sedimenticolaceae</taxon>
        <taxon>Thiolapillus</taxon>
    </lineage>
</organism>
<dbReference type="PANTHER" id="PTHR45339:SF1">
    <property type="entry name" value="HYBRID SIGNAL TRANSDUCTION HISTIDINE KINASE J"/>
    <property type="match status" value="1"/>
</dbReference>
<proteinExistence type="predicted"/>
<accession>A0A831WB93</accession>
<dbReference type="GO" id="GO:0016020">
    <property type="term" value="C:membrane"/>
    <property type="evidence" value="ECO:0007669"/>
    <property type="project" value="UniProtKB-SubCell"/>
</dbReference>
<dbReference type="Gene3D" id="3.40.50.2300">
    <property type="match status" value="1"/>
</dbReference>
<dbReference type="Pfam" id="PF00512">
    <property type="entry name" value="HisKA"/>
    <property type="match status" value="1"/>
</dbReference>
<keyword evidence="6" id="KW-0547">Nucleotide-binding</keyword>
<evidence type="ECO:0000256" key="1">
    <source>
        <dbReference type="ARBA" id="ARBA00000085"/>
    </source>
</evidence>
<evidence type="ECO:0000313" key="18">
    <source>
        <dbReference type="EMBL" id="HEC07292.1"/>
    </source>
</evidence>
<dbReference type="SMART" id="SM00388">
    <property type="entry name" value="HisKA"/>
    <property type="match status" value="1"/>
</dbReference>
<dbReference type="SUPFAM" id="SSF55874">
    <property type="entry name" value="ATPase domain of HSP90 chaperone/DNA topoisomerase II/histidine kinase"/>
    <property type="match status" value="1"/>
</dbReference>
<dbReference type="FunFam" id="1.10.287.130:FF:000002">
    <property type="entry name" value="Two-component osmosensing histidine kinase"/>
    <property type="match status" value="1"/>
</dbReference>
<dbReference type="SUPFAM" id="SSF52172">
    <property type="entry name" value="CheY-like"/>
    <property type="match status" value="1"/>
</dbReference>
<dbReference type="AlphaFoldDB" id="A0A831WB93"/>
<comment type="catalytic activity">
    <reaction evidence="1">
        <text>ATP + protein L-histidine = ADP + protein N-phospho-L-histidine.</text>
        <dbReference type="EC" id="2.7.13.3"/>
    </reaction>
</comment>
<name>A0A831WB93_9GAMM</name>
<evidence type="ECO:0000259" key="15">
    <source>
        <dbReference type="PROSITE" id="PS50109"/>
    </source>
</evidence>
<feature type="transmembrane region" description="Helical" evidence="14">
    <location>
        <begin position="170"/>
        <end position="188"/>
    </location>
</feature>
<dbReference type="GO" id="GO:0000155">
    <property type="term" value="F:phosphorelay sensor kinase activity"/>
    <property type="evidence" value="ECO:0007669"/>
    <property type="project" value="InterPro"/>
</dbReference>
<evidence type="ECO:0000259" key="16">
    <source>
        <dbReference type="PROSITE" id="PS50110"/>
    </source>
</evidence>
<dbReference type="EMBL" id="DRLF01000364">
    <property type="protein sequence ID" value="HEC07292.1"/>
    <property type="molecule type" value="Genomic_DNA"/>
</dbReference>
<feature type="non-terminal residue" evidence="18">
    <location>
        <position position="602"/>
    </location>
</feature>
<dbReference type="SUPFAM" id="SSF47384">
    <property type="entry name" value="Homodimeric domain of signal transducing histidine kinase"/>
    <property type="match status" value="1"/>
</dbReference>
<dbReference type="CDD" id="cd00082">
    <property type="entry name" value="HisKA"/>
    <property type="match status" value="1"/>
</dbReference>
<evidence type="ECO:0000256" key="2">
    <source>
        <dbReference type="ARBA" id="ARBA00004370"/>
    </source>
</evidence>
<dbReference type="EC" id="2.7.13.3" evidence="3"/>
<keyword evidence="4 12" id="KW-0597">Phosphoprotein</keyword>
<dbReference type="InterPro" id="IPR036097">
    <property type="entry name" value="HisK_dim/P_sf"/>
</dbReference>
<keyword evidence="9" id="KW-0902">Two-component regulatory system</keyword>
<dbReference type="CDD" id="cd16922">
    <property type="entry name" value="HATPase_EvgS-ArcB-TorS-like"/>
    <property type="match status" value="1"/>
</dbReference>
<feature type="domain" description="Histidine kinase" evidence="15">
    <location>
        <begin position="287"/>
        <end position="508"/>
    </location>
</feature>
<sequence length="602" mass="66985">MIARKTSTIAQKLRNMILLVTGGALLLSSVIYLAIEFYSYRQTLVERAEVLAHFIATNSTAALSFGDQKTANRLLSSLQSEPSVDYAVLSRTDGTPLAEYSRKKVSLPAVQKEVANWTAGFASESQAFSHHRIHDNHIGTYMPVYLGNEYLGNVVLHTNLNQLFARITEYLLLVSFFWLLVMGAAFLLSNRLQKKISTPIRNLVEGMQKVSEKQDFSLRLTPGENDEIGTIVDNFNSMLGQIEERDNKLASYREELEQKVDERTSSLKKAKETAEAANKAKSEFLATMSHEIRTPMNGVMGMTELLLDSGLDMHTRRLADIAHRSAESLMGVINDILDFSKIEANKMQLANDVFNLRNLLEDTLELMANQAYRKGLELLPNLPPDLPTHVRGDAVRLRQVLVNLMSNAIKFTERGEVRLRVRAEDLNRKTQRISFEVSDTGPGIPADQQRRVFHAFSQMDGSTTRRHGGTGLGLAIARRLVKLMGGELALKSTPGQGASFLFTVELETAETEETMPDLSDESLQGVRVLVVDSHPVSREILLNQVIAWGMRNHSVTTADAALEVLRGGATRGDPYRVVLLDQQLPETDAVSLAKRIHEDTGI</sequence>
<dbReference type="SMART" id="SM00304">
    <property type="entry name" value="HAMP"/>
    <property type="match status" value="1"/>
</dbReference>
<dbReference type="InterPro" id="IPR005467">
    <property type="entry name" value="His_kinase_dom"/>
</dbReference>
<evidence type="ECO:0000256" key="5">
    <source>
        <dbReference type="ARBA" id="ARBA00022679"/>
    </source>
</evidence>
<dbReference type="Pfam" id="PF00672">
    <property type="entry name" value="HAMP"/>
    <property type="match status" value="1"/>
</dbReference>
<dbReference type="PROSITE" id="PS50110">
    <property type="entry name" value="RESPONSE_REGULATORY"/>
    <property type="match status" value="1"/>
</dbReference>
<dbReference type="InterPro" id="IPR003660">
    <property type="entry name" value="HAMP_dom"/>
</dbReference>
<comment type="subunit">
    <text evidence="10">At low DSF concentrations, interacts with RpfF.</text>
</comment>